<organism evidence="6 7">
    <name type="scientific">Lactobacillus delbrueckii</name>
    <dbReference type="NCBI Taxonomy" id="1584"/>
    <lineage>
        <taxon>Bacteria</taxon>
        <taxon>Bacillati</taxon>
        <taxon>Bacillota</taxon>
        <taxon>Bacilli</taxon>
        <taxon>Lactobacillales</taxon>
        <taxon>Lactobacillaceae</taxon>
        <taxon>Lactobacillus</taxon>
    </lineage>
</organism>
<dbReference type="AlphaFoldDB" id="A0ABD0AGE4"/>
<evidence type="ECO:0000256" key="3">
    <source>
        <dbReference type="ARBA" id="ARBA00022989"/>
    </source>
</evidence>
<reference evidence="6 7" key="1">
    <citation type="journal article" date="2022" name="J. Dairy Sci.">
        <title>Genetic diversity of Lactobacillus delbrueckii isolated from raw milk in Hokkaido, Japan.</title>
        <authorList>
            <person name="Tsuchihashi H."/>
            <person name="Ichikawa A."/>
            <person name="Takeda M."/>
            <person name="Koizumi A."/>
            <person name="Mizoguchi C."/>
            <person name="Ishida T."/>
            <person name="Kimura K."/>
        </authorList>
    </citation>
    <scope>NUCLEOTIDE SEQUENCE [LARGE SCALE GENOMIC DNA]</scope>
    <source>
        <strain evidence="6 7">ME-791</strain>
    </source>
</reference>
<evidence type="ECO:0000256" key="5">
    <source>
        <dbReference type="SAM" id="Phobius"/>
    </source>
</evidence>
<comment type="subcellular location">
    <subcellularLocation>
        <location evidence="1">Membrane</location>
        <topology evidence="1">Multi-pass membrane protein</topology>
    </subcellularLocation>
</comment>
<keyword evidence="2 5" id="KW-0812">Transmembrane</keyword>
<proteinExistence type="predicted"/>
<name>A0ABD0AGE4_9LACO</name>
<dbReference type="GO" id="GO:0016020">
    <property type="term" value="C:membrane"/>
    <property type="evidence" value="ECO:0007669"/>
    <property type="project" value="UniProtKB-SubCell"/>
</dbReference>
<evidence type="ECO:0000313" key="7">
    <source>
        <dbReference type="Proteomes" id="UP001054884"/>
    </source>
</evidence>
<dbReference type="InterPro" id="IPR023271">
    <property type="entry name" value="Aquaporin-like"/>
</dbReference>
<evidence type="ECO:0000256" key="2">
    <source>
        <dbReference type="ARBA" id="ARBA00022692"/>
    </source>
</evidence>
<comment type="caution">
    <text evidence="6">The sequence shown here is derived from an EMBL/GenBank/DDBJ whole genome shotgun (WGS) entry which is preliminary data.</text>
</comment>
<evidence type="ECO:0000313" key="6">
    <source>
        <dbReference type="EMBL" id="GHN34157.1"/>
    </source>
</evidence>
<evidence type="ECO:0000256" key="4">
    <source>
        <dbReference type="ARBA" id="ARBA00023136"/>
    </source>
</evidence>
<evidence type="ECO:0000256" key="1">
    <source>
        <dbReference type="ARBA" id="ARBA00004141"/>
    </source>
</evidence>
<keyword evidence="3 5" id="KW-1133">Transmembrane helix</keyword>
<dbReference type="Pfam" id="PF00230">
    <property type="entry name" value="MIP"/>
    <property type="match status" value="1"/>
</dbReference>
<feature type="transmembrane region" description="Helical" evidence="5">
    <location>
        <begin position="6"/>
        <end position="25"/>
    </location>
</feature>
<keyword evidence="4 5" id="KW-0472">Membrane</keyword>
<sequence length="68" mass="7181">MNGFLGEFLGTMILIVLGVGCGAGINLNKAYAKGQGWLFVTLAWGMAVTFGAFTWLANSAHKATSTQR</sequence>
<dbReference type="SUPFAM" id="SSF81338">
    <property type="entry name" value="Aquaporin-like"/>
    <property type="match status" value="1"/>
</dbReference>
<dbReference type="InterPro" id="IPR000425">
    <property type="entry name" value="MIP"/>
</dbReference>
<protein>
    <submittedName>
        <fullName evidence="6">Uncharacterized protein</fullName>
    </submittedName>
</protein>
<gene>
    <name evidence="6" type="ORF">ME791_13090</name>
</gene>
<dbReference type="Proteomes" id="UP001054884">
    <property type="component" value="Unassembled WGS sequence"/>
</dbReference>
<dbReference type="Gene3D" id="1.20.1080.10">
    <property type="entry name" value="Glycerol uptake facilitator protein"/>
    <property type="match status" value="1"/>
</dbReference>
<dbReference type="EMBL" id="BNHY01000030">
    <property type="protein sequence ID" value="GHN34157.1"/>
    <property type="molecule type" value="Genomic_DNA"/>
</dbReference>
<accession>A0ABD0AGE4</accession>
<feature type="transmembrane region" description="Helical" evidence="5">
    <location>
        <begin position="37"/>
        <end position="57"/>
    </location>
</feature>